<feature type="transmembrane region" description="Helical" evidence="1">
    <location>
        <begin position="149"/>
        <end position="171"/>
    </location>
</feature>
<keyword evidence="3" id="KW-1185">Reference proteome</keyword>
<accession>A0A9X1HKC9</accession>
<dbReference type="EMBL" id="JAIXNE010000001">
    <property type="protein sequence ID" value="MCA6073738.1"/>
    <property type="molecule type" value="Genomic_DNA"/>
</dbReference>
<keyword evidence="1" id="KW-0472">Membrane</keyword>
<dbReference type="AlphaFoldDB" id="A0A9X1HKC9"/>
<dbReference type="Proteomes" id="UP001139409">
    <property type="component" value="Unassembled WGS sequence"/>
</dbReference>
<evidence type="ECO:0000313" key="3">
    <source>
        <dbReference type="Proteomes" id="UP001139409"/>
    </source>
</evidence>
<keyword evidence="1" id="KW-0812">Transmembrane</keyword>
<evidence type="ECO:0000256" key="1">
    <source>
        <dbReference type="SAM" id="Phobius"/>
    </source>
</evidence>
<name>A0A9X1HKC9_9BACT</name>
<feature type="transmembrane region" description="Helical" evidence="1">
    <location>
        <begin position="88"/>
        <end position="109"/>
    </location>
</feature>
<sequence>MNQKEHIQYAVITFLAVIFIFLSHEFIHWLTGELLQYEMGMSLNSAFPVDSKYRTPGDYQLVSLSGPILTLLEMILFTYLMIKTRNYWFFPFVFLCFYMTLLSGIFNLFNPNDLGRVSRYIGIGLYTLPAIAVIIQFFIMDYAVKKAGIMQKLILITVFWGILFSSILILVNQNFKIRIL</sequence>
<protein>
    <submittedName>
        <fullName evidence="2">Uncharacterized protein</fullName>
    </submittedName>
</protein>
<feature type="transmembrane region" description="Helical" evidence="1">
    <location>
        <begin position="61"/>
        <end position="82"/>
    </location>
</feature>
<feature type="transmembrane region" description="Helical" evidence="1">
    <location>
        <begin position="121"/>
        <end position="143"/>
    </location>
</feature>
<evidence type="ECO:0000313" key="2">
    <source>
        <dbReference type="EMBL" id="MCA6073738.1"/>
    </source>
</evidence>
<reference evidence="2" key="1">
    <citation type="submission" date="2021-09" db="EMBL/GenBank/DDBJ databases">
        <title>Fulvivirga sp. isolated from coastal sediment.</title>
        <authorList>
            <person name="Yu H."/>
        </authorList>
    </citation>
    <scope>NUCLEOTIDE SEQUENCE</scope>
    <source>
        <strain evidence="2">1062</strain>
    </source>
</reference>
<feature type="transmembrane region" description="Helical" evidence="1">
    <location>
        <begin position="6"/>
        <end position="27"/>
    </location>
</feature>
<organism evidence="2 3">
    <name type="scientific">Fulvivirga sedimenti</name>
    <dbReference type="NCBI Taxonomy" id="2879465"/>
    <lineage>
        <taxon>Bacteria</taxon>
        <taxon>Pseudomonadati</taxon>
        <taxon>Bacteroidota</taxon>
        <taxon>Cytophagia</taxon>
        <taxon>Cytophagales</taxon>
        <taxon>Fulvivirgaceae</taxon>
        <taxon>Fulvivirga</taxon>
    </lineage>
</organism>
<keyword evidence="1" id="KW-1133">Transmembrane helix</keyword>
<proteinExistence type="predicted"/>
<gene>
    <name evidence="2" type="ORF">LDX50_02610</name>
</gene>
<dbReference type="RefSeq" id="WP_225696849.1">
    <property type="nucleotide sequence ID" value="NZ_JAIXNE010000001.1"/>
</dbReference>
<comment type="caution">
    <text evidence="2">The sequence shown here is derived from an EMBL/GenBank/DDBJ whole genome shotgun (WGS) entry which is preliminary data.</text>
</comment>